<sequence>MKIRTLLLLLVLSLVVGFAALNRTAFLAPTTLSLGLADVQAPLGLVMLGLLVFVTGMFLVFVLYLQTTVLFDTRQHAKELQSNRKLADQAEASRFTELRSFLELELKKQLDQDGHSRAAVLTRIDQMEATLRLVVEQSGNSLAATLGELEDRLDKGNKDTTHNLLA</sequence>
<keyword evidence="3" id="KW-1185">Reference proteome</keyword>
<dbReference type="RefSeq" id="WP_011465582.1">
    <property type="nucleotide sequence ID" value="NC_007908.1"/>
</dbReference>
<dbReference type="AlphaFoldDB" id="Q21T84"/>
<organism evidence="2 3">
    <name type="scientific">Albidiferax ferrireducens (strain ATCC BAA-621 / DSM 15236 / T118)</name>
    <name type="common">Rhodoferax ferrireducens</name>
    <dbReference type="NCBI Taxonomy" id="338969"/>
    <lineage>
        <taxon>Bacteria</taxon>
        <taxon>Pseudomonadati</taxon>
        <taxon>Pseudomonadota</taxon>
        <taxon>Betaproteobacteria</taxon>
        <taxon>Burkholderiales</taxon>
        <taxon>Comamonadaceae</taxon>
        <taxon>Rhodoferax</taxon>
    </lineage>
</organism>
<dbReference type="STRING" id="338969.Rfer_3310"/>
<reference evidence="3" key="1">
    <citation type="submission" date="2006-02" db="EMBL/GenBank/DDBJ databases">
        <title>Complete sequence of chromosome of Rhodoferax ferrireducens DSM 15236.</title>
        <authorList>
            <person name="Copeland A."/>
            <person name="Lucas S."/>
            <person name="Lapidus A."/>
            <person name="Barry K."/>
            <person name="Detter J.C."/>
            <person name="Glavina del Rio T."/>
            <person name="Hammon N."/>
            <person name="Israni S."/>
            <person name="Pitluck S."/>
            <person name="Brettin T."/>
            <person name="Bruce D."/>
            <person name="Han C."/>
            <person name="Tapia R."/>
            <person name="Gilna P."/>
            <person name="Kiss H."/>
            <person name="Schmutz J."/>
            <person name="Larimer F."/>
            <person name="Land M."/>
            <person name="Kyrpides N."/>
            <person name="Ivanova N."/>
            <person name="Richardson P."/>
        </authorList>
    </citation>
    <scope>NUCLEOTIDE SEQUENCE [LARGE SCALE GENOMIC DNA]</scope>
    <source>
        <strain evidence="3">ATCC BAA-621 / DSM 15236 / T118</strain>
    </source>
</reference>
<dbReference type="EMBL" id="CP000267">
    <property type="protein sequence ID" value="ABD71019.1"/>
    <property type="molecule type" value="Genomic_DNA"/>
</dbReference>
<dbReference type="OrthoDB" id="8563966at2"/>
<accession>Q21T84</accession>
<protein>
    <recommendedName>
        <fullName evidence="4">Signal transduction histidine kinase</fullName>
    </recommendedName>
</protein>
<gene>
    <name evidence="2" type="ordered locus">Rfer_3310</name>
</gene>
<evidence type="ECO:0008006" key="4">
    <source>
        <dbReference type="Google" id="ProtNLM"/>
    </source>
</evidence>
<proteinExistence type="predicted"/>
<evidence type="ECO:0000313" key="3">
    <source>
        <dbReference type="Proteomes" id="UP000008332"/>
    </source>
</evidence>
<keyword evidence="1" id="KW-1133">Transmembrane helix</keyword>
<evidence type="ECO:0000256" key="1">
    <source>
        <dbReference type="SAM" id="Phobius"/>
    </source>
</evidence>
<dbReference type="KEGG" id="rfr:Rfer_3310"/>
<dbReference type="HOGENOM" id="CLU_130831_0_0_4"/>
<evidence type="ECO:0000313" key="2">
    <source>
        <dbReference type="EMBL" id="ABD71019.1"/>
    </source>
</evidence>
<keyword evidence="1" id="KW-0472">Membrane</keyword>
<dbReference type="eggNOG" id="ENOG5031XK1">
    <property type="taxonomic scope" value="Bacteria"/>
</dbReference>
<keyword evidence="1" id="KW-0812">Transmembrane</keyword>
<feature type="transmembrane region" description="Helical" evidence="1">
    <location>
        <begin position="43"/>
        <end position="65"/>
    </location>
</feature>
<dbReference type="Proteomes" id="UP000008332">
    <property type="component" value="Chromosome"/>
</dbReference>
<name>Q21T84_ALBFT</name>